<organism evidence="1 2">
    <name type="scientific">Phyllachora maydis</name>
    <dbReference type="NCBI Taxonomy" id="1825666"/>
    <lineage>
        <taxon>Eukaryota</taxon>
        <taxon>Fungi</taxon>
        <taxon>Dikarya</taxon>
        <taxon>Ascomycota</taxon>
        <taxon>Pezizomycotina</taxon>
        <taxon>Sordariomycetes</taxon>
        <taxon>Sordariomycetidae</taxon>
        <taxon>Phyllachorales</taxon>
        <taxon>Phyllachoraceae</taxon>
        <taxon>Phyllachora</taxon>
    </lineage>
</organism>
<gene>
    <name evidence="1" type="ORF">P8C59_005171</name>
</gene>
<evidence type="ECO:0000313" key="2">
    <source>
        <dbReference type="Proteomes" id="UP001217918"/>
    </source>
</evidence>
<comment type="caution">
    <text evidence="1">The sequence shown here is derived from an EMBL/GenBank/DDBJ whole genome shotgun (WGS) entry which is preliminary data.</text>
</comment>
<evidence type="ECO:0000313" key="1">
    <source>
        <dbReference type="EMBL" id="KAK2070695.1"/>
    </source>
</evidence>
<dbReference type="AlphaFoldDB" id="A0AAD9MD81"/>
<accession>A0AAD9MD81</accession>
<dbReference type="Proteomes" id="UP001217918">
    <property type="component" value="Unassembled WGS sequence"/>
</dbReference>
<keyword evidence="2" id="KW-1185">Reference proteome</keyword>
<proteinExistence type="predicted"/>
<name>A0AAD9MD81_9PEZI</name>
<protein>
    <submittedName>
        <fullName evidence="1">Uncharacterized protein</fullName>
    </submittedName>
</protein>
<dbReference type="EMBL" id="JAQQPM010000004">
    <property type="protein sequence ID" value="KAK2070695.1"/>
    <property type="molecule type" value="Genomic_DNA"/>
</dbReference>
<reference evidence="1" key="1">
    <citation type="journal article" date="2023" name="Mol. Plant Microbe Interact.">
        <title>Elucidating the Obligate Nature and Biological Capacity of an Invasive Fungal Corn Pathogen.</title>
        <authorList>
            <person name="MacCready J.S."/>
            <person name="Roggenkamp E.M."/>
            <person name="Gdanetz K."/>
            <person name="Chilvers M.I."/>
        </authorList>
    </citation>
    <scope>NUCLEOTIDE SEQUENCE</scope>
    <source>
        <strain evidence="1">PM02</strain>
    </source>
</reference>
<sequence>MTRQKYKKDFALATDKVGGGDVPNVTNIARGESDGEVIFTIQTSEIGDTVHVHALAQDVCGYPEGNIFMLFTDGFMPRALQRSAKMSRCMMSQKAKMKKTRMP</sequence>